<evidence type="ECO:0000313" key="2">
    <source>
        <dbReference type="Proteomes" id="UP000092839"/>
    </source>
</evidence>
<dbReference type="KEGG" id="bic:LMTR13_11505"/>
<accession>A0A1B1UD75</accession>
<dbReference type="AlphaFoldDB" id="A0A1B1UD75"/>
<dbReference type="EMBL" id="CP016428">
    <property type="protein sequence ID" value="ANW00705.1"/>
    <property type="molecule type" value="Genomic_DNA"/>
</dbReference>
<dbReference type="OrthoDB" id="8481180at2"/>
<sequence>MKIEIEWLHDSYDNCETCGTSYAEGARVYVDGALAVDMSPVAHCLGGAHYSDSDVYSAILKHLGHEVLIRPEPASTQS</sequence>
<organism evidence="1 2">
    <name type="scientific">Bradyrhizobium icense</name>
    <dbReference type="NCBI Taxonomy" id="1274631"/>
    <lineage>
        <taxon>Bacteria</taxon>
        <taxon>Pseudomonadati</taxon>
        <taxon>Pseudomonadota</taxon>
        <taxon>Alphaproteobacteria</taxon>
        <taxon>Hyphomicrobiales</taxon>
        <taxon>Nitrobacteraceae</taxon>
        <taxon>Bradyrhizobium</taxon>
    </lineage>
</organism>
<dbReference type="STRING" id="1274631.LMTR13_11505"/>
<proteinExistence type="predicted"/>
<dbReference type="Proteomes" id="UP000092839">
    <property type="component" value="Chromosome"/>
</dbReference>
<name>A0A1B1UD75_9BRAD</name>
<reference evidence="1 2" key="1">
    <citation type="submission" date="2016-07" db="EMBL/GenBank/DDBJ databases">
        <title>Complete genome sequence of Bradyrhizobium icense LMTR 13T, a potential inoculant strain isolated from lima bean (Phaseolus lunatus) in Peru.</title>
        <authorList>
            <person name="Ormeno-Orrillo E."/>
            <person name="Duran D."/>
            <person name="Rogel M.A."/>
            <person name="Rey L."/>
            <person name="Imperial J."/>
            <person name="Ruiz-Argueso T."/>
            <person name="Martinez-Romero E."/>
        </authorList>
    </citation>
    <scope>NUCLEOTIDE SEQUENCE [LARGE SCALE GENOMIC DNA]</scope>
    <source>
        <strain evidence="1 2">LMTR 13</strain>
    </source>
</reference>
<protein>
    <submittedName>
        <fullName evidence="1">Uncharacterized protein</fullName>
    </submittedName>
</protein>
<evidence type="ECO:0000313" key="1">
    <source>
        <dbReference type="EMBL" id="ANW00705.1"/>
    </source>
</evidence>
<keyword evidence="2" id="KW-1185">Reference proteome</keyword>
<dbReference type="RefSeq" id="WP_065727981.1">
    <property type="nucleotide sequence ID" value="NZ_CP016428.1"/>
</dbReference>
<gene>
    <name evidence="1" type="ORF">LMTR13_11505</name>
</gene>